<reference evidence="1 2" key="1">
    <citation type="submission" date="2017-01" db="EMBL/GenBank/DDBJ databases">
        <authorList>
            <consortium name="Urmite Genomes"/>
        </authorList>
    </citation>
    <scope>NUCLEOTIDE SEQUENCE [LARGE SCALE GENOMIC DNA]</scope>
    <source>
        <strain evidence="1 2">AB57</strain>
    </source>
</reference>
<dbReference type="OrthoDB" id="3568629at2"/>
<evidence type="ECO:0000313" key="1">
    <source>
        <dbReference type="EMBL" id="SPM36367.1"/>
    </source>
</evidence>
<dbReference type="Gene3D" id="1.20.1260.10">
    <property type="match status" value="1"/>
</dbReference>
<evidence type="ECO:0008006" key="3">
    <source>
        <dbReference type="Google" id="ProtNLM"/>
    </source>
</evidence>
<dbReference type="InterPro" id="IPR012347">
    <property type="entry name" value="Ferritin-like"/>
</dbReference>
<dbReference type="EMBL" id="FUFA01000005">
    <property type="protein sequence ID" value="SPM36367.1"/>
    <property type="molecule type" value="Genomic_DNA"/>
</dbReference>
<name>A0A2U3NXX1_9MYCO</name>
<gene>
    <name evidence="1" type="ORF">MRAB57_4208</name>
</gene>
<protein>
    <recommendedName>
        <fullName evidence="3">Ferritin-like domain-containing protein</fullName>
    </recommendedName>
</protein>
<proteinExistence type="predicted"/>
<accession>A0A2U3NXX1</accession>
<dbReference type="RefSeq" id="WP_077089070.1">
    <property type="nucleotide sequence ID" value="NZ_LT721901.1"/>
</dbReference>
<organism evidence="1 2">
    <name type="scientific">Mycobacterium rhizamassiliense</name>
    <dbReference type="NCBI Taxonomy" id="1841860"/>
    <lineage>
        <taxon>Bacteria</taxon>
        <taxon>Bacillati</taxon>
        <taxon>Actinomycetota</taxon>
        <taxon>Actinomycetes</taxon>
        <taxon>Mycobacteriales</taxon>
        <taxon>Mycobacteriaceae</taxon>
        <taxon>Mycobacterium</taxon>
    </lineage>
</organism>
<dbReference type="SUPFAM" id="SSF47240">
    <property type="entry name" value="Ferritin-like"/>
    <property type="match status" value="1"/>
</dbReference>
<dbReference type="Proteomes" id="UP000240988">
    <property type="component" value="Unassembled WGS sequence"/>
</dbReference>
<sequence length="313" mass="33502">MTDTKTTKLVGQLRILHQLTNTEIQIAQTRLAQARNDAVRQQFTTNAANAQERAGLIAATLRELGGVPDVVTPALGRVTALVKAVVEQGQPLTAALFGDLALEHQLLDRATYLEALADTAEEIDTQMLARRLQAAHQETIEWINSVLAQEAAGQSTAVRPTPVQKALGRLTRAANYPSRWTAARINATAEAVARTRSRVATVTDAAMDSLTTGRDAGLQQAEQIATRRGARSIASTLHRARVLAGGLSEDELPVDNYDDLTVGEVESEVQGLTDSGALASLLRYEQNHKDRAGASGAIKNQLATVQAQQSTSN</sequence>
<dbReference type="AlphaFoldDB" id="A0A2U3NXX1"/>
<dbReference type="InterPro" id="IPR009078">
    <property type="entry name" value="Ferritin-like_SF"/>
</dbReference>
<keyword evidence="2" id="KW-1185">Reference proteome</keyword>
<evidence type="ECO:0000313" key="2">
    <source>
        <dbReference type="Proteomes" id="UP000240988"/>
    </source>
</evidence>